<reference evidence="1" key="1">
    <citation type="submission" date="2020-05" db="EMBL/GenBank/DDBJ databases">
        <title>Genomic insights into acetone-butanol-ethanol (ABE) fermentation by sequencing solventogenic clostridia strains.</title>
        <authorList>
            <person name="Brown S."/>
        </authorList>
    </citation>
    <scope>NUCLEOTIDE SEQUENCE</scope>
    <source>
        <strain evidence="1">DJ126</strain>
    </source>
</reference>
<dbReference type="RefSeq" id="WP_257721950.1">
    <property type="nucleotide sequence ID" value="NZ_CP010086.2"/>
</dbReference>
<gene>
    <name evidence="1" type="ORF">DFH45_002149</name>
</gene>
<comment type="caution">
    <text evidence="1">The sequence shown here is derived from an EMBL/GenBank/DDBJ whole genome shotgun (WGS) entry which is preliminary data.</text>
</comment>
<accession>A0A1S8QVE2</accession>
<evidence type="ECO:0000313" key="2">
    <source>
        <dbReference type="Proteomes" id="UP000821656"/>
    </source>
</evidence>
<dbReference type="EMBL" id="JABSXK010000001">
    <property type="protein sequence ID" value="NRV09186.1"/>
    <property type="molecule type" value="Genomic_DNA"/>
</dbReference>
<name>A0A1S8QVE2_CLOBE</name>
<protein>
    <submittedName>
        <fullName evidence="1">Uncharacterized protein</fullName>
    </submittedName>
</protein>
<sequence>MHEANKNINNEEIEEYEIDFYIRILEALIEIYECNSKENE</sequence>
<evidence type="ECO:0000313" key="1">
    <source>
        <dbReference type="EMBL" id="NRV09186.1"/>
    </source>
</evidence>
<organism evidence="1 2">
    <name type="scientific">Clostridium beijerinckii</name>
    <name type="common">Clostridium MP</name>
    <dbReference type="NCBI Taxonomy" id="1520"/>
    <lineage>
        <taxon>Bacteria</taxon>
        <taxon>Bacillati</taxon>
        <taxon>Bacillota</taxon>
        <taxon>Clostridia</taxon>
        <taxon>Eubacteriales</taxon>
        <taxon>Clostridiaceae</taxon>
        <taxon>Clostridium</taxon>
    </lineage>
</organism>
<dbReference type="Proteomes" id="UP000821656">
    <property type="component" value="Unassembled WGS sequence"/>
</dbReference>
<dbReference type="AlphaFoldDB" id="A0A1S8QVE2"/>
<proteinExistence type="predicted"/>